<keyword evidence="3" id="KW-1185">Reference proteome</keyword>
<accession>A0A8S1KI57</accession>
<protein>
    <submittedName>
        <fullName evidence="2">Uncharacterized protein</fullName>
    </submittedName>
</protein>
<name>A0A8S1KI57_9CILI</name>
<proteinExistence type="predicted"/>
<dbReference type="AlphaFoldDB" id="A0A8S1KI57"/>
<feature type="signal peptide" evidence="1">
    <location>
        <begin position="1"/>
        <end position="23"/>
    </location>
</feature>
<gene>
    <name evidence="2" type="ORF">PSON_ATCC_30995.1.T0080042</name>
</gene>
<evidence type="ECO:0000313" key="2">
    <source>
        <dbReference type="EMBL" id="CAD8054011.1"/>
    </source>
</evidence>
<organism evidence="2 3">
    <name type="scientific">Paramecium sonneborni</name>
    <dbReference type="NCBI Taxonomy" id="65129"/>
    <lineage>
        <taxon>Eukaryota</taxon>
        <taxon>Sar</taxon>
        <taxon>Alveolata</taxon>
        <taxon>Ciliophora</taxon>
        <taxon>Intramacronucleata</taxon>
        <taxon>Oligohymenophorea</taxon>
        <taxon>Peniculida</taxon>
        <taxon>Parameciidae</taxon>
        <taxon>Paramecium</taxon>
    </lineage>
</organism>
<keyword evidence="1" id="KW-0732">Signal</keyword>
<evidence type="ECO:0000256" key="1">
    <source>
        <dbReference type="SAM" id="SignalP"/>
    </source>
</evidence>
<dbReference type="Proteomes" id="UP000692954">
    <property type="component" value="Unassembled WGS sequence"/>
</dbReference>
<dbReference type="OrthoDB" id="10322376at2759"/>
<evidence type="ECO:0000313" key="3">
    <source>
        <dbReference type="Proteomes" id="UP000692954"/>
    </source>
</evidence>
<feature type="chain" id="PRO_5035902041" evidence="1">
    <location>
        <begin position="24"/>
        <end position="407"/>
    </location>
</feature>
<dbReference type="EMBL" id="CAJJDN010000008">
    <property type="protein sequence ID" value="CAD8054011.1"/>
    <property type="molecule type" value="Genomic_DNA"/>
</dbReference>
<comment type="caution">
    <text evidence="2">The sequence shown here is derived from an EMBL/GenBank/DDBJ whole genome shotgun (WGS) entry which is preliminary data.</text>
</comment>
<reference evidence="2" key="1">
    <citation type="submission" date="2021-01" db="EMBL/GenBank/DDBJ databases">
        <authorList>
            <consortium name="Genoscope - CEA"/>
            <person name="William W."/>
        </authorList>
    </citation>
    <scope>NUCLEOTIDE SEQUENCE</scope>
</reference>
<sequence>MKSNQILFLLSLAISVIAQAVSSAENPQGQTSGQKSNPLNCTETQIAVHGECIEAGTCASKLNYFKQKKQNSGADQLPNKPEFGLTLENGNLKVSLKFQNSTGLETALEVANSCLSISLVRFKVGFINETIDSSSLTSVLNTDNSRSWFFLIEKSNFDTYLAKDTQTDFVVYQGFYAINVDAITTQYTKQIASFAFNFVGNMTTDLSTLNNFVFQPKLRGQPVCADAAQTKCVQQAISKLECCGSDSTCQNIVTNPELVVDETIYFKQSITENGFNDGKWHPGDSQITVTANGVTKQVKPKLHNKTADGTIYEIKFKFIANNVTIASDAVLTQSSSRRILTDVQDASAVGSTSSTCIKESTDASCPTDTEVQTYNSENCSGISCDDETSSQIMISIIFFGLMMLSIL</sequence>